<dbReference type="Proteomes" id="UP001549313">
    <property type="component" value="Unassembled WGS sequence"/>
</dbReference>
<name>A0ABV2RG02_9CAUL</name>
<keyword evidence="3" id="KW-1185">Reference proteome</keyword>
<evidence type="ECO:0000256" key="1">
    <source>
        <dbReference type="SAM" id="Phobius"/>
    </source>
</evidence>
<dbReference type="RefSeq" id="WP_354090345.1">
    <property type="nucleotide sequence ID" value="NZ_JBEPTF010000006.1"/>
</dbReference>
<sequence length="101" mass="11285">MTTPRRKALIDSLWYAIPLAIAVLLNAVVRPVMAERLGGEMIRRGASVRGSDTWWTFDAATRAEHPWQTGFLEMSHGAVAFATLVVIAVLFAWRCFTRPRG</sequence>
<keyword evidence="1" id="KW-0812">Transmembrane</keyword>
<keyword evidence="1" id="KW-0472">Membrane</keyword>
<reference evidence="2 3" key="1">
    <citation type="submission" date="2024-06" db="EMBL/GenBank/DDBJ databases">
        <title>Sorghum-associated microbial communities from plants grown in Nebraska, USA.</title>
        <authorList>
            <person name="Schachtman D."/>
        </authorList>
    </citation>
    <scope>NUCLEOTIDE SEQUENCE [LARGE SCALE GENOMIC DNA]</scope>
    <source>
        <strain evidence="2 3">2814</strain>
    </source>
</reference>
<gene>
    <name evidence="2" type="ORF">ABIE19_003326</name>
</gene>
<dbReference type="EMBL" id="JBEPTF010000006">
    <property type="protein sequence ID" value="MET4685375.1"/>
    <property type="molecule type" value="Genomic_DNA"/>
</dbReference>
<protein>
    <submittedName>
        <fullName evidence="2">Uncharacterized protein</fullName>
    </submittedName>
</protein>
<feature type="transmembrane region" description="Helical" evidence="1">
    <location>
        <begin position="77"/>
        <end position="96"/>
    </location>
</feature>
<comment type="caution">
    <text evidence="2">The sequence shown here is derived from an EMBL/GenBank/DDBJ whole genome shotgun (WGS) entry which is preliminary data.</text>
</comment>
<organism evidence="2 3">
    <name type="scientific">Brevundimonas faecalis</name>
    <dbReference type="NCBI Taxonomy" id="947378"/>
    <lineage>
        <taxon>Bacteria</taxon>
        <taxon>Pseudomonadati</taxon>
        <taxon>Pseudomonadota</taxon>
        <taxon>Alphaproteobacteria</taxon>
        <taxon>Caulobacterales</taxon>
        <taxon>Caulobacteraceae</taxon>
        <taxon>Brevundimonas</taxon>
    </lineage>
</organism>
<accession>A0ABV2RG02</accession>
<evidence type="ECO:0000313" key="2">
    <source>
        <dbReference type="EMBL" id="MET4685375.1"/>
    </source>
</evidence>
<keyword evidence="1" id="KW-1133">Transmembrane helix</keyword>
<evidence type="ECO:0000313" key="3">
    <source>
        <dbReference type="Proteomes" id="UP001549313"/>
    </source>
</evidence>
<feature type="transmembrane region" description="Helical" evidence="1">
    <location>
        <begin position="12"/>
        <end position="33"/>
    </location>
</feature>
<proteinExistence type="predicted"/>